<dbReference type="OrthoDB" id="4823000at2"/>
<dbReference type="GO" id="GO:0005975">
    <property type="term" value="P:carbohydrate metabolic process"/>
    <property type="evidence" value="ECO:0007669"/>
    <property type="project" value="UniProtKB-ARBA"/>
</dbReference>
<protein>
    <submittedName>
        <fullName evidence="3">Ig-like domain-containing protein</fullName>
    </submittedName>
</protein>
<dbReference type="Pfam" id="PF16640">
    <property type="entry name" value="Big_3_5"/>
    <property type="match status" value="2"/>
</dbReference>
<dbReference type="InterPro" id="IPR032109">
    <property type="entry name" value="Big_3_5"/>
</dbReference>
<dbReference type="Gene3D" id="2.60.40.10">
    <property type="entry name" value="Immunoglobulins"/>
    <property type="match status" value="2"/>
</dbReference>
<evidence type="ECO:0000259" key="2">
    <source>
        <dbReference type="Pfam" id="PF16640"/>
    </source>
</evidence>
<reference evidence="3 4" key="1">
    <citation type="submission" date="2019-02" db="EMBL/GenBank/DDBJ databases">
        <title>Genomic Encyclopedia of Type Strains, Phase IV (KMG-IV): sequencing the most valuable type-strain genomes for metagenomic binning, comparative biology and taxonomic classification.</title>
        <authorList>
            <person name="Goeker M."/>
        </authorList>
    </citation>
    <scope>NUCLEOTIDE SEQUENCE [LARGE SCALE GENOMIC DNA]</scope>
    <source>
        <strain evidence="3 4">DSM 45622</strain>
    </source>
</reference>
<sequence>MKINKALAASLTGGAAIVASGLVATPAFALGTLPANGAALSITGGNGPVGTTIPTFVTSKGCDQPGASQYEGLFFGPGLPDDGAPILGTNNLGFSATKSMTIKAGNSYLDTATVLGGASGLVDGHYVLEFACLDDFSGILGTFTQGLDIAGGQATVSAAPKTDSTTALAVTPASGQQAPVNVTLTATVAGSGGSPSGTVEFFNGSTSLGTVAVAAGSASLTVNGVGQGAYSYKAVYSGDTAFNTSTSPVVAYSVAKGAAAATQVSLTVPNNISAGSPTTISAAVTPAGAVGSVQLFDGTTQIGSTSVVGGTATFQPTFAAGDHSLQAKFTPADPTDYVASQSAVVPVSVAAAQFTPDVQTITGTIPAGTIVISTPYTASSPLDLGTLAIDPNGTKFSASAPFQNIQVVDTRAGDLPWTLSAQAGDLANGGSDVNDTISGQNVGLTDLAPTYLAGNALNASNPVTVSANAVPALPVAPGTTGTAGLGGQAHPIAHAAKGAGTVKLDGTLTLEAPTSTHPGKYTGVVTFTVAGS</sequence>
<dbReference type="AlphaFoldDB" id="A0A4Q7NWB8"/>
<feature type="chain" id="PRO_5020968197" evidence="1">
    <location>
        <begin position="30"/>
        <end position="532"/>
    </location>
</feature>
<feature type="domain" description="Bacterial Ig-like" evidence="2">
    <location>
        <begin position="179"/>
        <end position="254"/>
    </location>
</feature>
<gene>
    <name evidence="3" type="ORF">EV189_0432</name>
</gene>
<accession>A0A4Q7NWB8</accession>
<evidence type="ECO:0000313" key="4">
    <source>
        <dbReference type="Proteomes" id="UP000293638"/>
    </source>
</evidence>
<dbReference type="RefSeq" id="WP_130491298.1">
    <property type="nucleotide sequence ID" value="NZ_SGXD01000001.1"/>
</dbReference>
<organism evidence="3 4">
    <name type="scientific">Motilibacter rhizosphaerae</name>
    <dbReference type="NCBI Taxonomy" id="598652"/>
    <lineage>
        <taxon>Bacteria</taxon>
        <taxon>Bacillati</taxon>
        <taxon>Actinomycetota</taxon>
        <taxon>Actinomycetes</taxon>
        <taxon>Motilibacterales</taxon>
        <taxon>Motilibacteraceae</taxon>
        <taxon>Motilibacter</taxon>
    </lineage>
</organism>
<feature type="domain" description="Bacterial Ig-like" evidence="2">
    <location>
        <begin position="267"/>
        <end position="350"/>
    </location>
</feature>
<proteinExistence type="predicted"/>
<evidence type="ECO:0000256" key="1">
    <source>
        <dbReference type="SAM" id="SignalP"/>
    </source>
</evidence>
<name>A0A4Q7NWB8_9ACTN</name>
<dbReference type="Proteomes" id="UP000293638">
    <property type="component" value="Unassembled WGS sequence"/>
</dbReference>
<dbReference type="EMBL" id="SGXD01000001">
    <property type="protein sequence ID" value="RZS91198.1"/>
    <property type="molecule type" value="Genomic_DNA"/>
</dbReference>
<dbReference type="InterPro" id="IPR013783">
    <property type="entry name" value="Ig-like_fold"/>
</dbReference>
<comment type="caution">
    <text evidence="3">The sequence shown here is derived from an EMBL/GenBank/DDBJ whole genome shotgun (WGS) entry which is preliminary data.</text>
</comment>
<keyword evidence="1" id="KW-0732">Signal</keyword>
<evidence type="ECO:0000313" key="3">
    <source>
        <dbReference type="EMBL" id="RZS91198.1"/>
    </source>
</evidence>
<feature type="signal peptide" evidence="1">
    <location>
        <begin position="1"/>
        <end position="29"/>
    </location>
</feature>
<keyword evidence="4" id="KW-1185">Reference proteome</keyword>